<proteinExistence type="predicted"/>
<evidence type="ECO:0000313" key="2">
    <source>
        <dbReference type="Proteomes" id="UP001523392"/>
    </source>
</evidence>
<organism evidence="1 2">
    <name type="scientific">Siccirubricoccus soli</name>
    <dbReference type="NCBI Taxonomy" id="2899147"/>
    <lineage>
        <taxon>Bacteria</taxon>
        <taxon>Pseudomonadati</taxon>
        <taxon>Pseudomonadota</taxon>
        <taxon>Alphaproteobacteria</taxon>
        <taxon>Acetobacterales</taxon>
        <taxon>Roseomonadaceae</taxon>
        <taxon>Siccirubricoccus</taxon>
    </lineage>
</organism>
<dbReference type="Proteomes" id="UP001523392">
    <property type="component" value="Unassembled WGS sequence"/>
</dbReference>
<comment type="caution">
    <text evidence="1">The sequence shown here is derived from an EMBL/GenBank/DDBJ whole genome shotgun (WGS) entry which is preliminary data.</text>
</comment>
<evidence type="ECO:0000313" key="1">
    <source>
        <dbReference type="EMBL" id="MCO6418050.1"/>
    </source>
</evidence>
<name>A0ABT1DAP8_9PROT</name>
<accession>A0ABT1DAP8</accession>
<gene>
    <name evidence="1" type="ORF">JYK14_18055</name>
</gene>
<dbReference type="RefSeq" id="WP_252954679.1">
    <property type="nucleotide sequence ID" value="NZ_JAFIRR010000113.1"/>
</dbReference>
<sequence>MRGGLDPFQGLGLQCEGAEAFFIARGVHAFYGFDRAAYWAACEAELKAYPRDCLGREWKTRDIAAFAQLLAHFEICRSNGMN</sequence>
<dbReference type="EMBL" id="JAFIRR010000113">
    <property type="protein sequence ID" value="MCO6418050.1"/>
    <property type="molecule type" value="Genomic_DNA"/>
</dbReference>
<reference evidence="1 2" key="1">
    <citation type="submission" date="2021-12" db="EMBL/GenBank/DDBJ databases">
        <title>Siccirubricoccus leaddurans sp. nov., a high concentration Zn2+ tolerance bacterium.</title>
        <authorList>
            <person name="Cao Y."/>
        </authorList>
    </citation>
    <scope>NUCLEOTIDE SEQUENCE [LARGE SCALE GENOMIC DNA]</scope>
    <source>
        <strain evidence="1 2">KC 17139</strain>
    </source>
</reference>
<keyword evidence="2" id="KW-1185">Reference proteome</keyword>
<protein>
    <submittedName>
        <fullName evidence="1">Uncharacterized protein</fullName>
    </submittedName>
</protein>